<evidence type="ECO:0000313" key="2">
    <source>
        <dbReference type="EMBL" id="MBE4909822.1"/>
    </source>
</evidence>
<accession>A0ABR9QMW3</accession>
<keyword evidence="1" id="KW-0472">Membrane</keyword>
<evidence type="ECO:0000313" key="3">
    <source>
        <dbReference type="Proteomes" id="UP001516662"/>
    </source>
</evidence>
<gene>
    <name evidence="2" type="ORF">IMZ08_17445</name>
</gene>
<feature type="transmembrane region" description="Helical" evidence="1">
    <location>
        <begin position="108"/>
        <end position="129"/>
    </location>
</feature>
<evidence type="ECO:0000256" key="1">
    <source>
        <dbReference type="SAM" id="Phobius"/>
    </source>
</evidence>
<feature type="transmembrane region" description="Helical" evidence="1">
    <location>
        <begin position="78"/>
        <end position="102"/>
    </location>
</feature>
<keyword evidence="3" id="KW-1185">Reference proteome</keyword>
<name>A0ABR9QMW3_9BACI</name>
<sequence length="135" mass="15798">MRENKQYFFWVVALFLLLWLGSEVQTILRNYQSTYYKPIPYITFSVLFPVLVGMFLRLPQYLKEKKSNDNFSINWAKLLFLGLPLLFITLSPLYFVLGIPIVTFTWTILFSSSLTITTMSGIIFGYVLAESLREK</sequence>
<reference evidence="2 3" key="1">
    <citation type="submission" date="2020-10" db="EMBL/GenBank/DDBJ databases">
        <title>Bacillus sp. HD4P25, an endophyte from a halophyte.</title>
        <authorList>
            <person name="Sun J.-Q."/>
        </authorList>
    </citation>
    <scope>NUCLEOTIDE SEQUENCE [LARGE SCALE GENOMIC DNA]</scope>
    <source>
        <strain evidence="2 3">YIM 93174</strain>
    </source>
</reference>
<feature type="transmembrane region" description="Helical" evidence="1">
    <location>
        <begin position="39"/>
        <end position="58"/>
    </location>
</feature>
<comment type="caution">
    <text evidence="2">The sequence shown here is derived from an EMBL/GenBank/DDBJ whole genome shotgun (WGS) entry which is preliminary data.</text>
</comment>
<keyword evidence="1" id="KW-0812">Transmembrane</keyword>
<proteinExistence type="predicted"/>
<dbReference type="RefSeq" id="WP_193538838.1">
    <property type="nucleotide sequence ID" value="NZ_JADCLJ010000024.1"/>
</dbReference>
<dbReference type="Proteomes" id="UP001516662">
    <property type="component" value="Unassembled WGS sequence"/>
</dbReference>
<protein>
    <submittedName>
        <fullName evidence="2">Uncharacterized protein</fullName>
    </submittedName>
</protein>
<organism evidence="2 3">
    <name type="scientific">Litchfieldia luteola</name>
    <dbReference type="NCBI Taxonomy" id="682179"/>
    <lineage>
        <taxon>Bacteria</taxon>
        <taxon>Bacillati</taxon>
        <taxon>Bacillota</taxon>
        <taxon>Bacilli</taxon>
        <taxon>Bacillales</taxon>
        <taxon>Bacillaceae</taxon>
        <taxon>Litchfieldia</taxon>
    </lineage>
</organism>
<feature type="transmembrane region" description="Helical" evidence="1">
    <location>
        <begin position="7"/>
        <end position="27"/>
    </location>
</feature>
<keyword evidence="1" id="KW-1133">Transmembrane helix</keyword>
<dbReference type="EMBL" id="JADCLJ010000024">
    <property type="protein sequence ID" value="MBE4909822.1"/>
    <property type="molecule type" value="Genomic_DNA"/>
</dbReference>